<reference evidence="3 4" key="1">
    <citation type="journal article" date="2017" name="Antonie Van Leeuwenhoek">
        <title>Rhizobium rhizosphaerae sp. nov., a novel species isolated from rice rhizosphere.</title>
        <authorList>
            <person name="Zhao J.J."/>
            <person name="Zhang J."/>
            <person name="Zhang R.J."/>
            <person name="Zhang C.W."/>
            <person name="Yin H.Q."/>
            <person name="Zhang X.X."/>
        </authorList>
    </citation>
    <scope>NUCLEOTIDE SEQUENCE [LARGE SCALE GENOMIC DNA]</scope>
    <source>
        <strain evidence="3 4">BSs20135</strain>
    </source>
</reference>
<feature type="region of interest" description="Disordered" evidence="1">
    <location>
        <begin position="1"/>
        <end position="22"/>
    </location>
</feature>
<dbReference type="PANTHER" id="PTHR43190:SF3">
    <property type="entry name" value="N-ACETYL-D-GLUCOSAMINE KINASE"/>
    <property type="match status" value="1"/>
</dbReference>
<organism evidence="3 4">
    <name type="scientific">Paraglaciecola arctica BSs20135</name>
    <dbReference type="NCBI Taxonomy" id="493475"/>
    <lineage>
        <taxon>Bacteria</taxon>
        <taxon>Pseudomonadati</taxon>
        <taxon>Pseudomonadota</taxon>
        <taxon>Gammaproteobacteria</taxon>
        <taxon>Alteromonadales</taxon>
        <taxon>Alteromonadaceae</taxon>
        <taxon>Paraglaciecola</taxon>
    </lineage>
</organism>
<dbReference type="AlphaFoldDB" id="K6XI95"/>
<dbReference type="PANTHER" id="PTHR43190">
    <property type="entry name" value="N-ACETYL-D-GLUCOSAMINE KINASE"/>
    <property type="match status" value="1"/>
</dbReference>
<accession>K6XI95</accession>
<evidence type="ECO:0000256" key="1">
    <source>
        <dbReference type="SAM" id="MobiDB-lite"/>
    </source>
</evidence>
<dbReference type="eggNOG" id="COG2971">
    <property type="taxonomic scope" value="Bacteria"/>
</dbReference>
<dbReference type="Pfam" id="PF01869">
    <property type="entry name" value="BcrAD_BadFG"/>
    <property type="match status" value="1"/>
</dbReference>
<dbReference type="Proteomes" id="UP000006327">
    <property type="component" value="Unassembled WGS sequence"/>
</dbReference>
<dbReference type="STRING" id="493475.GARC_3396"/>
<evidence type="ECO:0000313" key="4">
    <source>
        <dbReference type="Proteomes" id="UP000006327"/>
    </source>
</evidence>
<dbReference type="InterPro" id="IPR052519">
    <property type="entry name" value="Euk-type_GlcNAc_Kinase"/>
</dbReference>
<keyword evidence="4" id="KW-1185">Reference proteome</keyword>
<feature type="domain" description="ATPase BadF/BadG/BcrA/BcrD type" evidence="2">
    <location>
        <begin position="26"/>
        <end position="300"/>
    </location>
</feature>
<dbReference type="CDD" id="cd24082">
    <property type="entry name" value="ASKHA_NBD_GspK-like"/>
    <property type="match status" value="1"/>
</dbReference>
<dbReference type="InterPro" id="IPR002731">
    <property type="entry name" value="ATPase_BadF"/>
</dbReference>
<proteinExistence type="predicted"/>
<dbReference type="Gene3D" id="3.30.420.40">
    <property type="match status" value="2"/>
</dbReference>
<evidence type="ECO:0000313" key="3">
    <source>
        <dbReference type="EMBL" id="GAC20354.1"/>
    </source>
</evidence>
<dbReference type="SUPFAM" id="SSF53067">
    <property type="entry name" value="Actin-like ATPase domain"/>
    <property type="match status" value="2"/>
</dbReference>
<dbReference type="OrthoDB" id="9816014at2"/>
<dbReference type="InterPro" id="IPR043129">
    <property type="entry name" value="ATPase_NBD"/>
</dbReference>
<sequence>MTDEAIPLKHTTTDTDSNSPKPTYLVGIDGGGTKCRANIYNTDKQLLGTGVSGSANPVNGLEQTKTSINNAIAQAIEHAKIKCQPSQLIVGAGLAGLHLPAMQESMGQWQHPFKFLHFTTDIHAAVLGAHQQKNGAVIILGTGFSALAMVDGKQMSIGGYGFPINATCSGSWFGLEAIKAVLLDKDQVGPYTSMTQAVFAAEDVIALATRLNNAQSFEFAKFAPLVFSHADNGDELAISLIKQGADFINSVIRRFLAGGVHSIAFVGGVAPQIQKWLDPELRLHVVEPKFSPEYGAMLLAQQQMAVING</sequence>
<dbReference type="EMBL" id="BAEO01000051">
    <property type="protein sequence ID" value="GAC20354.1"/>
    <property type="molecule type" value="Genomic_DNA"/>
</dbReference>
<protein>
    <submittedName>
        <fullName evidence="3">ATPase, BadF/BadG/BcrA/BcrD type</fullName>
    </submittedName>
</protein>
<gene>
    <name evidence="3" type="ORF">GARC_3396</name>
</gene>
<comment type="caution">
    <text evidence="3">The sequence shown here is derived from an EMBL/GenBank/DDBJ whole genome shotgun (WGS) entry which is preliminary data.</text>
</comment>
<dbReference type="RefSeq" id="WP_007622188.1">
    <property type="nucleotide sequence ID" value="NZ_BAEO01000051.1"/>
</dbReference>
<name>K6XI95_9ALTE</name>
<evidence type="ECO:0000259" key="2">
    <source>
        <dbReference type="Pfam" id="PF01869"/>
    </source>
</evidence>